<dbReference type="Proteomes" id="UP000582643">
    <property type="component" value="Unassembled WGS sequence"/>
</dbReference>
<accession>A0A7W7TY38</accession>
<reference evidence="2 3" key="1">
    <citation type="submission" date="2020-08" db="EMBL/GenBank/DDBJ databases">
        <title>Genomic Encyclopedia of Type Strains, Phase III (KMG-III): the genomes of soil and plant-associated and newly described type strains.</title>
        <authorList>
            <person name="Whitman W."/>
        </authorList>
    </citation>
    <scope>NUCLEOTIDE SEQUENCE [LARGE SCALE GENOMIC DNA]</scope>
    <source>
        <strain evidence="2 3">SFB5A</strain>
    </source>
</reference>
<evidence type="ECO:0000256" key="1">
    <source>
        <dbReference type="SAM" id="MobiDB-lite"/>
    </source>
</evidence>
<dbReference type="AlphaFoldDB" id="A0A7W7TY38"/>
<feature type="compositionally biased region" description="Low complexity" evidence="1">
    <location>
        <begin position="136"/>
        <end position="151"/>
    </location>
</feature>
<feature type="region of interest" description="Disordered" evidence="1">
    <location>
        <begin position="136"/>
        <end position="162"/>
    </location>
</feature>
<protein>
    <submittedName>
        <fullName evidence="2">Uncharacterized protein</fullName>
    </submittedName>
</protein>
<comment type="caution">
    <text evidence="2">The sequence shown here is derived from an EMBL/GenBank/DDBJ whole genome shotgun (WGS) entry which is preliminary data.</text>
</comment>
<name>A0A7W7TY38_9ACTN</name>
<dbReference type="EMBL" id="JACHJY010000003">
    <property type="protein sequence ID" value="MBB4981509.1"/>
    <property type="molecule type" value="Genomic_DNA"/>
</dbReference>
<evidence type="ECO:0000313" key="2">
    <source>
        <dbReference type="EMBL" id="MBB4981509.1"/>
    </source>
</evidence>
<dbReference type="RefSeq" id="WP_184930791.1">
    <property type="nucleotide sequence ID" value="NZ_JACHJY010000003.1"/>
</dbReference>
<organism evidence="2 3">
    <name type="scientific">Streptomyces nymphaeiformis</name>
    <dbReference type="NCBI Taxonomy" id="2663842"/>
    <lineage>
        <taxon>Bacteria</taxon>
        <taxon>Bacillati</taxon>
        <taxon>Actinomycetota</taxon>
        <taxon>Actinomycetes</taxon>
        <taxon>Kitasatosporales</taxon>
        <taxon>Streptomycetaceae</taxon>
        <taxon>Streptomyces</taxon>
    </lineage>
</organism>
<keyword evidence="3" id="KW-1185">Reference proteome</keyword>
<sequence length="162" mass="17122">MPDATALDQATSMIEKAWAQPIEVLEVLAVRRPCDDPLLRSAMHIRTALAITDNSAAVHQDRLHALTRPGYVPAYYELERIVSSAADLRVALAEGGAHLQAIRRVIEAREASSTADRGPAASLSRAAVARSGLAPRALGQVPDQPVPAAVVGSPTPAPGLRR</sequence>
<gene>
    <name evidence="2" type="ORF">GGE06_002419</name>
</gene>
<proteinExistence type="predicted"/>
<evidence type="ECO:0000313" key="3">
    <source>
        <dbReference type="Proteomes" id="UP000582643"/>
    </source>
</evidence>